<evidence type="ECO:0000313" key="2">
    <source>
        <dbReference type="EMBL" id="ATB40663.1"/>
    </source>
</evidence>
<keyword evidence="1" id="KW-0812">Transmembrane</keyword>
<keyword evidence="1" id="KW-0472">Membrane</keyword>
<feature type="transmembrane region" description="Helical" evidence="1">
    <location>
        <begin position="15"/>
        <end position="45"/>
    </location>
</feature>
<dbReference type="AlphaFoldDB" id="A0A250JAR0"/>
<name>A0A250JAR0_9BACT</name>
<dbReference type="Proteomes" id="UP000217257">
    <property type="component" value="Chromosome"/>
</dbReference>
<dbReference type="KEGG" id="cfus:CYFUS_006114"/>
<evidence type="ECO:0000256" key="1">
    <source>
        <dbReference type="SAM" id="Phobius"/>
    </source>
</evidence>
<dbReference type="EMBL" id="CP022098">
    <property type="protein sequence ID" value="ATB40663.1"/>
    <property type="molecule type" value="Genomic_DNA"/>
</dbReference>
<proteinExistence type="predicted"/>
<accession>A0A250JAR0</accession>
<reference evidence="2 3" key="1">
    <citation type="submission" date="2017-06" db="EMBL/GenBank/DDBJ databases">
        <title>Sequencing and comparative analysis of myxobacterial genomes.</title>
        <authorList>
            <person name="Rupp O."/>
            <person name="Goesmann A."/>
            <person name="Sogaard-Andersen L."/>
        </authorList>
    </citation>
    <scope>NUCLEOTIDE SEQUENCE [LARGE SCALE GENOMIC DNA]</scope>
    <source>
        <strain evidence="2 3">DSM 52655</strain>
    </source>
</reference>
<sequence length="62" mass="6485">MDEAIDWLKRHRQELLVGTIVTAAGVTFIVISAGAGVVVLAPLVLMTQSGSTLDAVTCGEMK</sequence>
<evidence type="ECO:0000313" key="3">
    <source>
        <dbReference type="Proteomes" id="UP000217257"/>
    </source>
</evidence>
<gene>
    <name evidence="2" type="ORF">CYFUS_006114</name>
</gene>
<organism evidence="2 3">
    <name type="scientific">Cystobacter fuscus</name>
    <dbReference type="NCBI Taxonomy" id="43"/>
    <lineage>
        <taxon>Bacteria</taxon>
        <taxon>Pseudomonadati</taxon>
        <taxon>Myxococcota</taxon>
        <taxon>Myxococcia</taxon>
        <taxon>Myxococcales</taxon>
        <taxon>Cystobacterineae</taxon>
        <taxon>Archangiaceae</taxon>
        <taxon>Cystobacter</taxon>
    </lineage>
</organism>
<keyword evidence="1" id="KW-1133">Transmembrane helix</keyword>
<dbReference type="RefSeq" id="WP_232536918.1">
    <property type="nucleotide sequence ID" value="NZ_CP022098.1"/>
</dbReference>
<protein>
    <submittedName>
        <fullName evidence="2">Uncharacterized protein</fullName>
    </submittedName>
</protein>